<dbReference type="KEGG" id="kge:TQ33_1998"/>
<dbReference type="Pfam" id="PF00355">
    <property type="entry name" value="Rieske"/>
    <property type="match status" value="1"/>
</dbReference>
<name>A0A0F6TRT9_9GAMM</name>
<dbReference type="PANTHER" id="PTHR40261:SF1">
    <property type="entry name" value="RIESKE DOMAIN-CONTAINING PROTEIN"/>
    <property type="match status" value="1"/>
</dbReference>
<accession>A0A0F6TRT9</accession>
<keyword evidence="1" id="KW-0001">2Fe-2S</keyword>
<evidence type="ECO:0000259" key="5">
    <source>
        <dbReference type="PROSITE" id="PS51296"/>
    </source>
</evidence>
<gene>
    <name evidence="6" type="ORF">TQ33_1998</name>
</gene>
<dbReference type="CDD" id="cd03467">
    <property type="entry name" value="Rieske"/>
    <property type="match status" value="1"/>
</dbReference>
<proteinExistence type="predicted"/>
<dbReference type="InterPro" id="IPR017941">
    <property type="entry name" value="Rieske_2Fe-2S"/>
</dbReference>
<dbReference type="GO" id="GO:0046872">
    <property type="term" value="F:metal ion binding"/>
    <property type="evidence" value="ECO:0007669"/>
    <property type="project" value="UniProtKB-KW"/>
</dbReference>
<dbReference type="PANTHER" id="PTHR40261">
    <property type="match status" value="1"/>
</dbReference>
<dbReference type="HOGENOM" id="CLU_055690_4_3_6"/>
<keyword evidence="3" id="KW-0408">Iron</keyword>
<dbReference type="PROSITE" id="PS51296">
    <property type="entry name" value="RIESKE"/>
    <property type="match status" value="1"/>
</dbReference>
<dbReference type="GO" id="GO:0051537">
    <property type="term" value="F:2 iron, 2 sulfur cluster binding"/>
    <property type="evidence" value="ECO:0007669"/>
    <property type="project" value="UniProtKB-KW"/>
</dbReference>
<keyword evidence="4" id="KW-0411">Iron-sulfur</keyword>
<dbReference type="EMBL" id="CP010975">
    <property type="protein sequence ID" value="AKE52929.1"/>
    <property type="molecule type" value="Genomic_DNA"/>
</dbReference>
<dbReference type="Gene3D" id="2.102.10.10">
    <property type="entry name" value="Rieske [2Fe-2S] iron-sulphur domain"/>
    <property type="match status" value="1"/>
</dbReference>
<dbReference type="RefSeq" id="WP_046561936.1">
    <property type="nucleotide sequence ID" value="NZ_CP010975.1"/>
</dbReference>
<reference evidence="6 7" key="1">
    <citation type="submission" date="2015-02" db="EMBL/GenBank/DDBJ databases">
        <title>Complete genome sequence of Kangiella geojedonensis strain YCS-5T.</title>
        <authorList>
            <person name="Kim K.M."/>
        </authorList>
    </citation>
    <scope>NUCLEOTIDE SEQUENCE [LARGE SCALE GENOMIC DNA]</scope>
    <source>
        <strain evidence="6 7">YCS-5</strain>
    </source>
</reference>
<keyword evidence="2" id="KW-0479">Metal-binding</keyword>
<organism evidence="6 7">
    <name type="scientific">Kangiella geojedonensis</name>
    <dbReference type="NCBI Taxonomy" id="914150"/>
    <lineage>
        <taxon>Bacteria</taxon>
        <taxon>Pseudomonadati</taxon>
        <taxon>Pseudomonadota</taxon>
        <taxon>Gammaproteobacteria</taxon>
        <taxon>Kangiellales</taxon>
        <taxon>Kangiellaceae</taxon>
        <taxon>Kangiella</taxon>
    </lineage>
</organism>
<protein>
    <submittedName>
        <fullName evidence="6">Rieske (2Fe-2S) domain protein</fullName>
    </submittedName>
</protein>
<evidence type="ECO:0000256" key="3">
    <source>
        <dbReference type="ARBA" id="ARBA00023004"/>
    </source>
</evidence>
<evidence type="ECO:0000256" key="2">
    <source>
        <dbReference type="ARBA" id="ARBA00022723"/>
    </source>
</evidence>
<dbReference type="Proteomes" id="UP000034071">
    <property type="component" value="Chromosome"/>
</dbReference>
<sequence length="109" mass="12161">MSHLCLVTDIKDGQAKAFPHPSPSEDRDLIIVRRGLNVYGYVNRCPHAGTNLNWQEDEFMTDDEQYLMCFTHGALFEPDTGRCVAGPCAGAHLSEVNLEVENGKVFYGE</sequence>
<feature type="domain" description="Rieske" evidence="5">
    <location>
        <begin position="2"/>
        <end position="107"/>
    </location>
</feature>
<dbReference type="SUPFAM" id="SSF50022">
    <property type="entry name" value="ISP domain"/>
    <property type="match status" value="1"/>
</dbReference>
<dbReference type="AlphaFoldDB" id="A0A0F6TRT9"/>
<keyword evidence="7" id="KW-1185">Reference proteome</keyword>
<evidence type="ECO:0000313" key="7">
    <source>
        <dbReference type="Proteomes" id="UP000034071"/>
    </source>
</evidence>
<evidence type="ECO:0000313" key="6">
    <source>
        <dbReference type="EMBL" id="AKE52929.1"/>
    </source>
</evidence>
<dbReference type="OrthoDB" id="9794779at2"/>
<evidence type="ECO:0000256" key="1">
    <source>
        <dbReference type="ARBA" id="ARBA00022714"/>
    </source>
</evidence>
<dbReference type="InterPro" id="IPR036922">
    <property type="entry name" value="Rieske_2Fe-2S_sf"/>
</dbReference>
<evidence type="ECO:0000256" key="4">
    <source>
        <dbReference type="ARBA" id="ARBA00023014"/>
    </source>
</evidence>
<dbReference type="STRING" id="914150.TQ33_1998"/>